<dbReference type="RefSeq" id="WP_171652747.1">
    <property type="nucleotide sequence ID" value="NZ_WHOD01000056.1"/>
</dbReference>
<name>A0A972K0D0_9BACL</name>
<dbReference type="InterPro" id="IPR048332">
    <property type="entry name" value="GD_AH_C"/>
</dbReference>
<evidence type="ECO:0000256" key="1">
    <source>
        <dbReference type="ARBA" id="ARBA00010986"/>
    </source>
</evidence>
<comment type="similarity">
    <text evidence="1">Belongs to the UxaA family.</text>
</comment>
<dbReference type="PANTHER" id="PTHR30536:SF5">
    <property type="entry name" value="ALTRONATE DEHYDRATASE"/>
    <property type="match status" value="1"/>
</dbReference>
<protein>
    <submittedName>
        <fullName evidence="5">Hydrolase</fullName>
    </submittedName>
</protein>
<keyword evidence="6" id="KW-1185">Reference proteome</keyword>
<gene>
    <name evidence="5" type="ORF">GC093_15105</name>
</gene>
<organism evidence="5 6">
    <name type="scientific">Paenibacillus foliorum</name>
    <dbReference type="NCBI Taxonomy" id="2654974"/>
    <lineage>
        <taxon>Bacteria</taxon>
        <taxon>Bacillati</taxon>
        <taxon>Bacillota</taxon>
        <taxon>Bacilli</taxon>
        <taxon>Bacillales</taxon>
        <taxon>Paenibacillaceae</taxon>
        <taxon>Paenibacillus</taxon>
    </lineage>
</organism>
<dbReference type="PANTHER" id="PTHR30536">
    <property type="entry name" value="ALTRONATE/GALACTARATE DEHYDRATASE"/>
    <property type="match status" value="1"/>
</dbReference>
<dbReference type="Pfam" id="PF20629">
    <property type="entry name" value="GD_AH_C"/>
    <property type="match status" value="1"/>
</dbReference>
<keyword evidence="2" id="KW-0456">Lyase</keyword>
<reference evidence="5" key="1">
    <citation type="submission" date="2019-10" db="EMBL/GenBank/DDBJ databases">
        <title>Description of Paenibacillus glebae sp. nov.</title>
        <authorList>
            <person name="Carlier A."/>
            <person name="Qi S."/>
        </authorList>
    </citation>
    <scope>NUCLEOTIDE SEQUENCE</scope>
    <source>
        <strain evidence="5">LMG 31456</strain>
    </source>
</reference>
<feature type="domain" description="D-galactarate/Altronate dehydratase second" evidence="3">
    <location>
        <begin position="3"/>
        <end position="125"/>
    </location>
</feature>
<feature type="domain" description="D-galactarate/Altronate dehydratase C-terminal" evidence="4">
    <location>
        <begin position="135"/>
        <end position="379"/>
    </location>
</feature>
<dbReference type="GO" id="GO:0016787">
    <property type="term" value="F:hydrolase activity"/>
    <property type="evidence" value="ECO:0007669"/>
    <property type="project" value="UniProtKB-KW"/>
</dbReference>
<dbReference type="Proteomes" id="UP000641588">
    <property type="component" value="Unassembled WGS sequence"/>
</dbReference>
<dbReference type="AlphaFoldDB" id="A0A972K0D0"/>
<evidence type="ECO:0000313" key="5">
    <source>
        <dbReference type="EMBL" id="NOU94536.1"/>
    </source>
</evidence>
<comment type="caution">
    <text evidence="5">The sequence shown here is derived from an EMBL/GenBank/DDBJ whole genome shotgun (WGS) entry which is preliminary data.</text>
</comment>
<dbReference type="Pfam" id="PF04295">
    <property type="entry name" value="GD_AH_second"/>
    <property type="match status" value="1"/>
</dbReference>
<dbReference type="InterPro" id="IPR052172">
    <property type="entry name" value="UxaA_altronate/galactarate_dh"/>
</dbReference>
<dbReference type="GO" id="GO:0019698">
    <property type="term" value="P:D-galacturonate catabolic process"/>
    <property type="evidence" value="ECO:0007669"/>
    <property type="project" value="TreeGrafter"/>
</dbReference>
<sequence length="390" mass="41331">MKGYKRADGRLGIRNHIAVIYTVECAHHVADTIARSVPGAEVFGFAGCYSDPYAFRMLVELGKHPNVAGVIVVRLGCESTDVDALVKQISASGKRVELIIIQEAGGSLASINQGKTLAAEMVRYAQETQTVDMALSDLIIGVECGGSDATSGISANPATGWAVDCLVDQGATVIFSELPELLGCNDYLLGRIADESVKHQLLNGLERANDLGNRLEAFAVSTGNEKGGLTTIEEKSLGALCKAGTKPISGIIKPGQRPSSSGLYLLDKVGRLDTQQITHYEENDNDGLITLIGSGAHIILFTTGRGSVVGSVVSPVIKICGNPVTCRRMADNMDIKAGDIIEGTHTVAEVGQEIVERIVLVAEGKPTQAELLGHKEYFIPYKPSRACELG</sequence>
<keyword evidence="5" id="KW-0378">Hydrolase</keyword>
<evidence type="ECO:0000256" key="2">
    <source>
        <dbReference type="ARBA" id="ARBA00023239"/>
    </source>
</evidence>
<dbReference type="InterPro" id="IPR007392">
    <property type="entry name" value="GD_AH_second"/>
</dbReference>
<evidence type="ECO:0000313" key="6">
    <source>
        <dbReference type="Proteomes" id="UP000641588"/>
    </source>
</evidence>
<evidence type="ECO:0000259" key="3">
    <source>
        <dbReference type="Pfam" id="PF04295"/>
    </source>
</evidence>
<dbReference type="GO" id="GO:0016829">
    <property type="term" value="F:lyase activity"/>
    <property type="evidence" value="ECO:0007669"/>
    <property type="project" value="UniProtKB-KW"/>
</dbReference>
<accession>A0A972K0D0</accession>
<proteinExistence type="inferred from homology"/>
<evidence type="ECO:0000259" key="4">
    <source>
        <dbReference type="Pfam" id="PF20629"/>
    </source>
</evidence>
<dbReference type="EMBL" id="WHOD01000056">
    <property type="protein sequence ID" value="NOU94536.1"/>
    <property type="molecule type" value="Genomic_DNA"/>
</dbReference>